<evidence type="ECO:0000256" key="6">
    <source>
        <dbReference type="ARBA" id="ARBA00022722"/>
    </source>
</evidence>
<dbReference type="GO" id="GO:0016787">
    <property type="term" value="F:hydrolase activity"/>
    <property type="evidence" value="ECO:0007669"/>
    <property type="project" value="UniProtKB-KW"/>
</dbReference>
<evidence type="ECO:0000259" key="12">
    <source>
        <dbReference type="Pfam" id="PF00136"/>
    </source>
</evidence>
<dbReference type="Gene3D" id="3.30.342.10">
    <property type="entry name" value="DNA Polymerase, chain B, domain 1"/>
    <property type="match status" value="1"/>
</dbReference>
<dbReference type="PRINTS" id="PR00106">
    <property type="entry name" value="DNAPOLB"/>
</dbReference>
<dbReference type="Gene3D" id="1.20.1280.300">
    <property type="match status" value="1"/>
</dbReference>
<dbReference type="InterPro" id="IPR043502">
    <property type="entry name" value="DNA/RNA_pol_sf"/>
</dbReference>
<dbReference type="PANTHER" id="PTHR10322">
    <property type="entry name" value="DNA POLYMERASE CATALYTIC SUBUNIT"/>
    <property type="match status" value="1"/>
</dbReference>
<evidence type="ECO:0000256" key="2">
    <source>
        <dbReference type="ARBA" id="ARBA00012417"/>
    </source>
</evidence>
<keyword evidence="9" id="KW-1194">Viral DNA replication</keyword>
<evidence type="ECO:0000256" key="7">
    <source>
        <dbReference type="ARBA" id="ARBA00022801"/>
    </source>
</evidence>
<evidence type="ECO:0000256" key="1">
    <source>
        <dbReference type="ARBA" id="ARBA00005755"/>
    </source>
</evidence>
<keyword evidence="7" id="KW-0378">Hydrolase</keyword>
<proteinExistence type="inferred from homology"/>
<dbReference type="InterPro" id="IPR006133">
    <property type="entry name" value="DNA-dir_DNA_pol_B_exonuc"/>
</dbReference>
<dbReference type="InterPro" id="IPR050240">
    <property type="entry name" value="DNA_pol_type-B"/>
</dbReference>
<dbReference type="OrthoDB" id="165at10239"/>
<dbReference type="InterPro" id="IPR006172">
    <property type="entry name" value="DNA-dir_DNA_pol_B"/>
</dbReference>
<evidence type="ECO:0000256" key="4">
    <source>
        <dbReference type="ARBA" id="ARBA00022695"/>
    </source>
</evidence>
<feature type="domain" description="DNA-directed DNA polymerase family B exonuclease" evidence="13">
    <location>
        <begin position="101"/>
        <end position="275"/>
    </location>
</feature>
<keyword evidence="8" id="KW-0239">DNA-directed DNA polymerase</keyword>
<dbReference type="Pfam" id="PF00136">
    <property type="entry name" value="DNA_pol_B"/>
    <property type="match status" value="1"/>
</dbReference>
<dbReference type="KEGG" id="vg:26638765"/>
<accession>A0A0F6WCI8</accession>
<dbReference type="InterPro" id="IPR012337">
    <property type="entry name" value="RNaseH-like_sf"/>
</dbReference>
<evidence type="ECO:0000256" key="8">
    <source>
        <dbReference type="ARBA" id="ARBA00022932"/>
    </source>
</evidence>
<dbReference type="SUPFAM" id="SSF53098">
    <property type="entry name" value="Ribonuclease H-like"/>
    <property type="match status" value="1"/>
</dbReference>
<evidence type="ECO:0000259" key="13">
    <source>
        <dbReference type="Pfam" id="PF03104"/>
    </source>
</evidence>
<comment type="catalytic activity">
    <reaction evidence="11">
        <text>DNA(n) + a 2'-deoxyribonucleoside 5'-triphosphate = DNA(n+1) + diphosphate</text>
        <dbReference type="Rhea" id="RHEA:22508"/>
        <dbReference type="Rhea" id="RHEA-COMP:17339"/>
        <dbReference type="Rhea" id="RHEA-COMP:17340"/>
        <dbReference type="ChEBI" id="CHEBI:33019"/>
        <dbReference type="ChEBI" id="CHEBI:61560"/>
        <dbReference type="ChEBI" id="CHEBI:173112"/>
        <dbReference type="EC" id="2.7.7.7"/>
    </reaction>
</comment>
<dbReference type="RefSeq" id="YP_009212276.1">
    <property type="nucleotide sequence ID" value="NC_028945.1"/>
</dbReference>
<keyword evidence="10" id="KW-0238">DNA-binding</keyword>
<dbReference type="InterPro" id="IPR036397">
    <property type="entry name" value="RNaseH_sf"/>
</dbReference>
<evidence type="ECO:0000256" key="5">
    <source>
        <dbReference type="ARBA" id="ARBA00022705"/>
    </source>
</evidence>
<dbReference type="SUPFAM" id="SSF56672">
    <property type="entry name" value="DNA/RNA polymerases"/>
    <property type="match status" value="1"/>
</dbReference>
<evidence type="ECO:0000313" key="15">
    <source>
        <dbReference type="Proteomes" id="UP000202958"/>
    </source>
</evidence>
<comment type="similarity">
    <text evidence="1">Belongs to the DNA polymerase type-B family.</text>
</comment>
<keyword evidence="4" id="KW-0548">Nucleotidyltransferase</keyword>
<reference evidence="14 15" key="1">
    <citation type="submission" date="2015-04" db="EMBL/GenBank/DDBJ databases">
        <authorList>
            <person name="Hodson T.S."/>
            <person name="Hyde J.R."/>
            <person name="Schouten J.T."/>
            <person name="Crockett J.T."/>
            <person name="Smith T.A."/>
            <person name="Merrill B.D."/>
            <person name="Crook M.B."/>
            <person name="Griffitts J.S."/>
            <person name="Burnett S.H."/>
            <person name="Grose J.H."/>
            <person name="Breakwell D.P."/>
        </authorList>
    </citation>
    <scope>NUCLEOTIDE SEQUENCE [LARGE SCALE GENOMIC DNA]</scope>
</reference>
<dbReference type="GO" id="GO:0003887">
    <property type="term" value="F:DNA-directed DNA polymerase activity"/>
    <property type="evidence" value="ECO:0007669"/>
    <property type="project" value="UniProtKB-KW"/>
</dbReference>
<keyword evidence="5" id="KW-0235">DNA replication</keyword>
<keyword evidence="6" id="KW-0540">Nuclease</keyword>
<dbReference type="Gene3D" id="3.90.1600.10">
    <property type="entry name" value="Palm domain of DNA polymerase"/>
    <property type="match status" value="1"/>
</dbReference>
<keyword evidence="3" id="KW-0808">Transferase</keyword>
<dbReference type="GeneID" id="26638765"/>
<dbReference type="EMBL" id="KR052482">
    <property type="protein sequence ID" value="AKF13301.1"/>
    <property type="molecule type" value="Genomic_DNA"/>
</dbReference>
<dbReference type="Gene3D" id="3.40.1820.10">
    <property type="entry name" value="DnaQ-like 3'-5' exonuclease"/>
    <property type="match status" value="1"/>
</dbReference>
<feature type="domain" description="DNA-directed DNA polymerase family B multifunctional" evidence="12">
    <location>
        <begin position="357"/>
        <end position="707"/>
    </location>
</feature>
<dbReference type="GO" id="GO:0004518">
    <property type="term" value="F:nuclease activity"/>
    <property type="evidence" value="ECO:0007669"/>
    <property type="project" value="UniProtKB-KW"/>
</dbReference>
<dbReference type="GO" id="GO:0039693">
    <property type="term" value="P:viral DNA genome replication"/>
    <property type="evidence" value="ECO:0007669"/>
    <property type="project" value="UniProtKB-KW"/>
</dbReference>
<dbReference type="GO" id="GO:0000166">
    <property type="term" value="F:nucleotide binding"/>
    <property type="evidence" value="ECO:0007669"/>
    <property type="project" value="InterPro"/>
</dbReference>
<dbReference type="InterPro" id="IPR006134">
    <property type="entry name" value="DNA-dir_DNA_pol_B_multi_dom"/>
</dbReference>
<gene>
    <name evidence="14" type="ORF">PHIN3_36</name>
</gene>
<evidence type="ECO:0000256" key="10">
    <source>
        <dbReference type="ARBA" id="ARBA00023125"/>
    </source>
</evidence>
<dbReference type="SMART" id="SM00486">
    <property type="entry name" value="POLBc"/>
    <property type="match status" value="1"/>
</dbReference>
<dbReference type="GO" id="GO:0006260">
    <property type="term" value="P:DNA replication"/>
    <property type="evidence" value="ECO:0007669"/>
    <property type="project" value="UniProtKB-KW"/>
</dbReference>
<dbReference type="InterPro" id="IPR023211">
    <property type="entry name" value="DNA_pol_palm_dom_sf"/>
</dbReference>
<name>A0A0F6WCI8_9CAUD</name>
<dbReference type="PANTHER" id="PTHR10322:SF23">
    <property type="entry name" value="DNA POLYMERASE DELTA CATALYTIC SUBUNIT"/>
    <property type="match status" value="1"/>
</dbReference>
<evidence type="ECO:0000256" key="3">
    <source>
        <dbReference type="ARBA" id="ARBA00022679"/>
    </source>
</evidence>
<dbReference type="Pfam" id="PF03104">
    <property type="entry name" value="DNA_pol_B_exo1"/>
    <property type="match status" value="1"/>
</dbReference>
<organism evidence="14 15">
    <name type="scientific">Sinorhizobium phage phiN3</name>
    <dbReference type="NCBI Taxonomy" id="1647405"/>
    <lineage>
        <taxon>Viruses</taxon>
        <taxon>Duplodnaviria</taxon>
        <taxon>Heunggongvirae</taxon>
        <taxon>Uroviricota</taxon>
        <taxon>Caudoviricetes</taxon>
        <taxon>Emdodecavirus</taxon>
        <taxon>Emdodecavirus N3</taxon>
    </lineage>
</organism>
<dbReference type="GO" id="GO:0003677">
    <property type="term" value="F:DNA binding"/>
    <property type="evidence" value="ECO:0007669"/>
    <property type="project" value="UniProtKB-KW"/>
</dbReference>
<dbReference type="Proteomes" id="UP000202958">
    <property type="component" value="Segment"/>
</dbReference>
<protein>
    <recommendedName>
        <fullName evidence="2">DNA-directed DNA polymerase</fullName>
        <ecNumber evidence="2">2.7.7.7</ecNumber>
    </recommendedName>
</protein>
<keyword evidence="15" id="KW-1185">Reference proteome</keyword>
<dbReference type="EC" id="2.7.7.7" evidence="2"/>
<evidence type="ECO:0000256" key="9">
    <source>
        <dbReference type="ARBA" id="ARBA00023109"/>
    </source>
</evidence>
<evidence type="ECO:0000313" key="14">
    <source>
        <dbReference type="EMBL" id="AKF13301.1"/>
    </source>
</evidence>
<dbReference type="Gene3D" id="3.30.420.10">
    <property type="entry name" value="Ribonuclease H-like superfamily/Ribonuclease H"/>
    <property type="match status" value="1"/>
</dbReference>
<evidence type="ECO:0000256" key="11">
    <source>
        <dbReference type="ARBA" id="ARBA00049244"/>
    </source>
</evidence>
<sequence length="845" mass="98101">MLFYTNVRKYGKELLVKEVHNGKRTRLKVPYKPYLFISAKEGTSTEDLYHTVFGKPVVKIDFDSMKDANEFVERYKDVHGFEYHGMTNFQYPFMNDSYSGEFDPEYINVVSLDIETMSNDGFPEPELADKEITVITMSLKGEYVVIGNKAAHLKRGGDYVPHLSNVRYVECDDEESLLMTFVEEWVKLDPDVITGWNVERFDIRYLVNRIIKILSEQWAKKLSPWGIINSKTKKDTKNKTEYEVYDIYGIDVLDYLDLYRKWTFVTRENYKLDTIAQAEELEVGKIDYSEYGSLHSLYTENYQLYVEYNIRDTTVIDLLEDKLKLIMLVFAVAYEAKINYTDTFSPVKTWDVIIHNLLMSRNIVVPEFSPSIGGEEFAGGYVKEPIPGLYEWVVSEDLDSLYPHLIMQYNISPEMYRGKLNRGDLSVDSIINGALNDPEIRNYLKSNNLAICPNRTLWSRDKQGFLAELMEKFYAERKQFKGMSIANKAKYEETKDVQYKKLSILYDTIQLARKVLLNSAYGALANAFFRWTNKDFAEAITTSGQMVIQITSTETNQYFNKIIDSGDVDYIIANDTDSMYVHFKGIVDKFCQGKTKHETVDFIDKMCKEALEPFLKKVFNRIADYTNAYAVKMNMKRESIADRGIWTGKKRYILNIYDTEGVRFETPKLKFTGLEVVRSSTPAICREKIKDAFKIVMNGSNDDLIDYIDEFRKEFFKLPFHRVAFPRGLNGITKYHDPIARWKSGTPVQVKGALIYNDLIEQRGLSKTHPKLRDGDKIRFSYLKQPNPTMDKVITCPDELPPELSDLAAYIDYNMQFEKSFLDPMTKILGVIGWETEHRATLDCF</sequence>